<proteinExistence type="predicted"/>
<organism evidence="1">
    <name type="scientific">marine sediment metagenome</name>
    <dbReference type="NCBI Taxonomy" id="412755"/>
    <lineage>
        <taxon>unclassified sequences</taxon>
        <taxon>metagenomes</taxon>
        <taxon>ecological metagenomes</taxon>
    </lineage>
</organism>
<reference evidence="1" key="1">
    <citation type="journal article" date="2015" name="Nature">
        <title>Complex archaea that bridge the gap between prokaryotes and eukaryotes.</title>
        <authorList>
            <person name="Spang A."/>
            <person name="Saw J.H."/>
            <person name="Jorgensen S.L."/>
            <person name="Zaremba-Niedzwiedzka K."/>
            <person name="Martijn J."/>
            <person name="Lind A.E."/>
            <person name="van Eijk R."/>
            <person name="Schleper C."/>
            <person name="Guy L."/>
            <person name="Ettema T.J."/>
        </authorList>
    </citation>
    <scope>NUCLEOTIDE SEQUENCE</scope>
</reference>
<dbReference type="EMBL" id="LAZR01007475">
    <property type="protein sequence ID" value="KKM85024.1"/>
    <property type="molecule type" value="Genomic_DNA"/>
</dbReference>
<accession>A0A0F9KS06</accession>
<protein>
    <submittedName>
        <fullName evidence="1">Uncharacterized protein</fullName>
    </submittedName>
</protein>
<gene>
    <name evidence="1" type="ORF">LCGC14_1293220</name>
</gene>
<sequence>MNLETCERNLQKVTFGDLHDILQEFHKEGRMGGIRFPKRIRDLYVKLTFKQGTKLEINSDLIALLNHTSLHYSKVKVMFAESSNGEGAYNG</sequence>
<name>A0A0F9KS06_9ZZZZ</name>
<comment type="caution">
    <text evidence="1">The sequence shown here is derived from an EMBL/GenBank/DDBJ whole genome shotgun (WGS) entry which is preliminary data.</text>
</comment>
<dbReference type="AlphaFoldDB" id="A0A0F9KS06"/>
<evidence type="ECO:0000313" key="1">
    <source>
        <dbReference type="EMBL" id="KKM85024.1"/>
    </source>
</evidence>